<reference evidence="7" key="1">
    <citation type="submission" date="2020-10" db="EMBL/GenBank/DDBJ databases">
        <authorList>
            <person name="Gilroy R."/>
        </authorList>
    </citation>
    <scope>NUCLEOTIDE SEQUENCE</scope>
    <source>
        <strain evidence="7">ChiHcec3-11533</strain>
    </source>
</reference>
<comment type="function">
    <text evidence="4">Required for a late step of 50S ribosomal subunit assembly. Has GTPase activity.</text>
</comment>
<feature type="domain" description="CP-type G" evidence="6">
    <location>
        <begin position="10"/>
        <end position="177"/>
    </location>
</feature>
<feature type="binding site" evidence="5">
    <location>
        <begin position="87"/>
        <end position="88"/>
    </location>
    <ligand>
        <name>GTP</name>
        <dbReference type="ChEBI" id="CHEBI:37565"/>
    </ligand>
</feature>
<dbReference type="PRINTS" id="PR00326">
    <property type="entry name" value="GTP1OBG"/>
</dbReference>
<keyword evidence="4" id="KW-0963">Cytoplasm</keyword>
<dbReference type="AlphaFoldDB" id="A0A9D1IA38"/>
<dbReference type="PIRSF" id="PIRSF006230">
    <property type="entry name" value="MG442"/>
    <property type="match status" value="1"/>
</dbReference>
<dbReference type="InterPro" id="IPR019991">
    <property type="entry name" value="GTP-bd_ribosome_bgen"/>
</dbReference>
<dbReference type="EMBL" id="DVMU01000078">
    <property type="protein sequence ID" value="HIU33605.1"/>
    <property type="molecule type" value="Genomic_DNA"/>
</dbReference>
<comment type="subcellular location">
    <subcellularLocation>
        <location evidence="4">Cytoplasm</location>
    </subcellularLocation>
</comment>
<dbReference type="Pfam" id="PF01926">
    <property type="entry name" value="MMR_HSR1"/>
    <property type="match status" value="1"/>
</dbReference>
<protein>
    <recommendedName>
        <fullName evidence="1 4">Ribosome biogenesis GTPase A</fullName>
    </recommendedName>
</protein>
<feature type="binding site" evidence="5">
    <location>
        <begin position="59"/>
        <end position="62"/>
    </location>
    <ligand>
        <name>GTP</name>
        <dbReference type="ChEBI" id="CHEBI:37565"/>
    </ligand>
</feature>
<keyword evidence="3 4" id="KW-0342">GTP-binding</keyword>
<keyword evidence="2 4" id="KW-0547">Nucleotide-binding</keyword>
<dbReference type="Proteomes" id="UP000824072">
    <property type="component" value="Unassembled WGS sequence"/>
</dbReference>
<dbReference type="PANTHER" id="PTHR45782:SF4">
    <property type="entry name" value="MITOCHONDRIAL RIBOSOME-ASSOCIATED GTPASE 1"/>
    <property type="match status" value="1"/>
</dbReference>
<evidence type="ECO:0000313" key="7">
    <source>
        <dbReference type="EMBL" id="HIU33605.1"/>
    </source>
</evidence>
<dbReference type="InterPro" id="IPR006073">
    <property type="entry name" value="GTP-bd"/>
</dbReference>
<evidence type="ECO:0000256" key="1">
    <source>
        <dbReference type="ARBA" id="ARBA00014898"/>
    </source>
</evidence>
<dbReference type="SUPFAM" id="SSF52540">
    <property type="entry name" value="P-loop containing nucleoside triphosphate hydrolases"/>
    <property type="match status" value="1"/>
</dbReference>
<proteinExistence type="inferred from homology"/>
<feature type="binding site" evidence="5">
    <location>
        <begin position="129"/>
        <end position="134"/>
    </location>
    <ligand>
        <name>GTP</name>
        <dbReference type="ChEBI" id="CHEBI:37565"/>
    </ligand>
</feature>
<dbReference type="PROSITE" id="PS51721">
    <property type="entry name" value="G_CP"/>
    <property type="match status" value="1"/>
</dbReference>
<dbReference type="Gene3D" id="1.10.1580.10">
    <property type="match status" value="1"/>
</dbReference>
<dbReference type="NCBIfam" id="TIGR03596">
    <property type="entry name" value="GTPase_YlqF"/>
    <property type="match status" value="1"/>
</dbReference>
<evidence type="ECO:0000259" key="6">
    <source>
        <dbReference type="PROSITE" id="PS51721"/>
    </source>
</evidence>
<dbReference type="Gene3D" id="3.40.50.300">
    <property type="entry name" value="P-loop containing nucleotide triphosphate hydrolases"/>
    <property type="match status" value="1"/>
</dbReference>
<dbReference type="GO" id="GO:0006412">
    <property type="term" value="P:translation"/>
    <property type="evidence" value="ECO:0007669"/>
    <property type="project" value="TreeGrafter"/>
</dbReference>
<dbReference type="PANTHER" id="PTHR45782">
    <property type="entry name" value="MITOCHONDRIAL RIBOSOME-ASSOCIATED GTPASE 1"/>
    <property type="match status" value="1"/>
</dbReference>
<reference evidence="7" key="2">
    <citation type="journal article" date="2021" name="PeerJ">
        <title>Extensive microbial diversity within the chicken gut microbiome revealed by metagenomics and culture.</title>
        <authorList>
            <person name="Gilroy R."/>
            <person name="Ravi A."/>
            <person name="Getino M."/>
            <person name="Pursley I."/>
            <person name="Horton D.L."/>
            <person name="Alikhan N.F."/>
            <person name="Baker D."/>
            <person name="Gharbi K."/>
            <person name="Hall N."/>
            <person name="Watson M."/>
            <person name="Adriaenssens E.M."/>
            <person name="Foster-Nyarko E."/>
            <person name="Jarju S."/>
            <person name="Secka A."/>
            <person name="Antonio M."/>
            <person name="Oren A."/>
            <person name="Chaudhuri R.R."/>
            <person name="La Ragione R."/>
            <person name="Hildebrand F."/>
            <person name="Pallen M.J."/>
        </authorList>
    </citation>
    <scope>NUCLEOTIDE SEQUENCE</scope>
    <source>
        <strain evidence="7">ChiHcec3-11533</strain>
    </source>
</reference>
<accession>A0A9D1IA38</accession>
<dbReference type="GO" id="GO:0005737">
    <property type="term" value="C:cytoplasm"/>
    <property type="evidence" value="ECO:0007669"/>
    <property type="project" value="UniProtKB-SubCell"/>
</dbReference>
<dbReference type="InterPro" id="IPR030378">
    <property type="entry name" value="G_CP_dom"/>
</dbReference>
<evidence type="ECO:0000256" key="5">
    <source>
        <dbReference type="PIRSR" id="PIRSR006230-1"/>
    </source>
</evidence>
<evidence type="ECO:0000256" key="2">
    <source>
        <dbReference type="ARBA" id="ARBA00022741"/>
    </source>
</evidence>
<comment type="similarity">
    <text evidence="4">Belongs to the TRAFAC class YlqF/YawG GTPase family. MTG1 subfamily.</text>
</comment>
<evidence type="ECO:0000256" key="3">
    <source>
        <dbReference type="ARBA" id="ARBA00023134"/>
    </source>
</evidence>
<dbReference type="InterPro" id="IPR023179">
    <property type="entry name" value="GTP-bd_ortho_bundle_sf"/>
</dbReference>
<dbReference type="InterPro" id="IPR027417">
    <property type="entry name" value="P-loop_NTPase"/>
</dbReference>
<comment type="caution">
    <text evidence="7">The sequence shown here is derived from an EMBL/GenBank/DDBJ whole genome shotgun (WGS) entry which is preliminary data.</text>
</comment>
<dbReference type="CDD" id="cd01856">
    <property type="entry name" value="YlqF"/>
    <property type="match status" value="1"/>
</dbReference>
<name>A0A9D1IA38_9FIRM</name>
<gene>
    <name evidence="7" type="primary">ylqF</name>
    <name evidence="7" type="ORF">IAB02_03495</name>
</gene>
<organism evidence="7 8">
    <name type="scientific">Candidatus Pullichristensenella excrementigallinarum</name>
    <dbReference type="NCBI Taxonomy" id="2840907"/>
    <lineage>
        <taxon>Bacteria</taxon>
        <taxon>Bacillati</taxon>
        <taxon>Bacillota</taxon>
        <taxon>Clostridia</taxon>
        <taxon>Candidatus Pullichristensenella</taxon>
    </lineage>
</organism>
<feature type="binding site" evidence="5">
    <location>
        <position position="173"/>
    </location>
    <ligand>
        <name>GTP</name>
        <dbReference type="ChEBI" id="CHEBI:37565"/>
    </ligand>
</feature>
<dbReference type="GO" id="GO:0005525">
    <property type="term" value="F:GTP binding"/>
    <property type="evidence" value="ECO:0007669"/>
    <property type="project" value="UniProtKB-KW"/>
</dbReference>
<dbReference type="GO" id="GO:0003924">
    <property type="term" value="F:GTPase activity"/>
    <property type="evidence" value="ECO:0007669"/>
    <property type="project" value="TreeGrafter"/>
</dbReference>
<dbReference type="InterPro" id="IPR016478">
    <property type="entry name" value="GTPase_MTG1"/>
</dbReference>
<evidence type="ECO:0000313" key="8">
    <source>
        <dbReference type="Proteomes" id="UP000824072"/>
    </source>
</evidence>
<sequence>MPSINWYPGHMAKSRRMLLEQLRAVDAVIELVDARAPLATRNPDLLSLTRSKARLVILNKADLADDQQTSRWLEYFRRRGSEAMRFNSNGGRVKEMLGRIEQATRPVAQRYLQKGVKKTIRVMVLGIPNVGKSTFINRINGATIAKTSDRPGVTRAKQWVKIGPYLEMLDTPGMLPPRLDDQEGARLLAYLGSVRDQILDTEDLAAGLLARLMELCPDLTRRRFKLPEDLVPEYPEALLEAACKGRGWLLSGGRCDTERAAALVLDEFRAGKVGKITLERPEDSHA</sequence>
<evidence type="ECO:0000256" key="4">
    <source>
        <dbReference type="PIRNR" id="PIRNR006230"/>
    </source>
</evidence>